<dbReference type="Gene3D" id="2.60.40.10">
    <property type="entry name" value="Immunoglobulins"/>
    <property type="match status" value="2"/>
</dbReference>
<feature type="signal peptide" evidence="1">
    <location>
        <begin position="1"/>
        <end position="22"/>
    </location>
</feature>
<dbReference type="PANTHER" id="PTHR30383:SF19">
    <property type="entry name" value="FIBRONECTIN TYPE-III DOMAIN-CONTAINING PROTEIN"/>
    <property type="match status" value="1"/>
</dbReference>
<evidence type="ECO:0000259" key="2">
    <source>
        <dbReference type="PROSITE" id="PS50853"/>
    </source>
</evidence>
<dbReference type="SMART" id="SM00060">
    <property type="entry name" value="FN3"/>
    <property type="match status" value="2"/>
</dbReference>
<dbReference type="InterPro" id="IPR051532">
    <property type="entry name" value="Ester_Hydrolysis_Enzymes"/>
</dbReference>
<feature type="domain" description="Fibronectin type-III" evidence="2">
    <location>
        <begin position="641"/>
        <end position="730"/>
    </location>
</feature>
<dbReference type="PANTHER" id="PTHR30383">
    <property type="entry name" value="THIOESTERASE 1/PROTEASE 1/LYSOPHOSPHOLIPASE L1"/>
    <property type="match status" value="1"/>
</dbReference>
<dbReference type="InterPro" id="IPR013830">
    <property type="entry name" value="SGNH_hydro"/>
</dbReference>
<organism evidence="3 4">
    <name type="scientific">Seiridium unicorne</name>
    <dbReference type="NCBI Taxonomy" id="138068"/>
    <lineage>
        <taxon>Eukaryota</taxon>
        <taxon>Fungi</taxon>
        <taxon>Dikarya</taxon>
        <taxon>Ascomycota</taxon>
        <taxon>Pezizomycotina</taxon>
        <taxon>Sordariomycetes</taxon>
        <taxon>Xylariomycetidae</taxon>
        <taxon>Amphisphaeriales</taxon>
        <taxon>Sporocadaceae</taxon>
        <taxon>Seiridium</taxon>
    </lineage>
</organism>
<protein>
    <submittedName>
        <fullName evidence="3">Fibronectin type-III domain-containing protein</fullName>
    </submittedName>
</protein>
<dbReference type="Gene3D" id="3.40.50.1110">
    <property type="entry name" value="SGNH hydrolase"/>
    <property type="match status" value="1"/>
</dbReference>
<evidence type="ECO:0000313" key="4">
    <source>
        <dbReference type="Proteomes" id="UP001408356"/>
    </source>
</evidence>
<comment type="caution">
    <text evidence="3">The sequence shown here is derived from an EMBL/GenBank/DDBJ whole genome shotgun (WGS) entry which is preliminary data.</text>
</comment>
<reference evidence="3 4" key="1">
    <citation type="journal article" date="2024" name="J. Plant Pathol.">
        <title>Sequence and assembly of the genome of Seiridium unicorne, isolate CBS 538.82, causal agent of cypress canker disease.</title>
        <authorList>
            <person name="Scali E."/>
            <person name="Rocca G.D."/>
            <person name="Danti R."/>
            <person name="Garbelotto M."/>
            <person name="Barberini S."/>
            <person name="Baroncelli R."/>
            <person name="Emiliani G."/>
        </authorList>
    </citation>
    <scope>NUCLEOTIDE SEQUENCE [LARGE SCALE GENOMIC DNA]</scope>
    <source>
        <strain evidence="3 4">BM-138-508</strain>
    </source>
</reference>
<dbReference type="CDD" id="cd01833">
    <property type="entry name" value="XynB_like"/>
    <property type="match status" value="1"/>
</dbReference>
<proteinExistence type="predicted"/>
<accession>A0ABR2UYD7</accession>
<gene>
    <name evidence="3" type="ORF">SUNI508_07181</name>
</gene>
<evidence type="ECO:0000313" key="3">
    <source>
        <dbReference type="EMBL" id="KAK9419695.1"/>
    </source>
</evidence>
<keyword evidence="1" id="KW-0732">Signal</keyword>
<dbReference type="EMBL" id="JARVKF010000299">
    <property type="protein sequence ID" value="KAK9419695.1"/>
    <property type="molecule type" value="Genomic_DNA"/>
</dbReference>
<dbReference type="InterPro" id="IPR013783">
    <property type="entry name" value="Ig-like_fold"/>
</dbReference>
<keyword evidence="4" id="KW-1185">Reference proteome</keyword>
<dbReference type="Pfam" id="PF00041">
    <property type="entry name" value="fn3"/>
    <property type="match status" value="1"/>
</dbReference>
<name>A0ABR2UYD7_9PEZI</name>
<dbReference type="InterPro" id="IPR003961">
    <property type="entry name" value="FN3_dom"/>
</dbReference>
<dbReference type="PROSITE" id="PS50853">
    <property type="entry name" value="FN3"/>
    <property type="match status" value="2"/>
</dbReference>
<dbReference type="Proteomes" id="UP001408356">
    <property type="component" value="Unassembled WGS sequence"/>
</dbReference>
<dbReference type="PROSITE" id="PS51257">
    <property type="entry name" value="PROKAR_LIPOPROTEIN"/>
    <property type="match status" value="1"/>
</dbReference>
<dbReference type="InterPro" id="IPR036116">
    <property type="entry name" value="FN3_sf"/>
</dbReference>
<dbReference type="SUPFAM" id="SSF52266">
    <property type="entry name" value="SGNH hydrolase"/>
    <property type="match status" value="1"/>
</dbReference>
<evidence type="ECO:0000256" key="1">
    <source>
        <dbReference type="SAM" id="SignalP"/>
    </source>
</evidence>
<feature type="domain" description="Fibronectin type-III" evidence="2">
    <location>
        <begin position="541"/>
        <end position="637"/>
    </location>
</feature>
<sequence>MAIPRFLGAAAFLAMSVQGCIQAHIYYYGDIKTGDAMTMSVWVNDHLVCKYTDRIWVSTDDSVFCARNSDGGGEGCADGYTFCVHNYGKDEGGGVFSFYEDGELAYTTDLTASDYEVSKDDSCLCTDNDDGTETCASCAIYEAVLTSTQPCDNLVQVETCDFKAFCETPGLSDGDFDPPDPFPYLPFTLMVVGDSISHGMEADWTWRYRLWEWMTTLGYDVKFVGPYCGTHGPNPPSSAVPSPPLLPGESAAADSAITGLYADGVNVQFSYTEGHGAWWGRQAMQVKETINDWVYELQPDYVLVLLGFNDLGWFVSDPDGLLDSMTTLITNARAGKNDVKLLIGNVVQRLFIEGRQDLVDNTNAYNLDLIGKIEALSSPTSPASYVDVEANYYCQPQICPDGYDGLHPNAQGEFHIAQAFANVLRDSHDMVGQDFSLPATILTRDISTPTGFLVETVPEGLFATWSQVEEARGYNIRLRVQGMTDWWSEGAVYPNTWASYFTWCLAGQVWEFQVQTKGDGDTTSDWTSILSKTCDPQTSQGPPNIVVEPYGDDGITLSWGPVTTGYPVNRYEPIVWDQDTEGAFINAQATTGTSYTYTGLISGHHYATWVATWVDLPDGNIAGGLPASGRQVLVGAGSPPLPTGLSVSNIDPTTVQLTWTGSSSAGGYAIYYQSLLNSSLSGEDGTTSETSYEIGFLFPGTWHYESCVTAFNGNLESACTDWVSPPVYPGYEKRDELETNGTTDAHLSMESNITNVFYDGSLQNLYGLWATNLTSLLG</sequence>
<dbReference type="CDD" id="cd00063">
    <property type="entry name" value="FN3"/>
    <property type="match status" value="1"/>
</dbReference>
<dbReference type="Pfam" id="PF13472">
    <property type="entry name" value="Lipase_GDSL_2"/>
    <property type="match status" value="1"/>
</dbReference>
<dbReference type="InterPro" id="IPR036514">
    <property type="entry name" value="SGNH_hydro_sf"/>
</dbReference>
<dbReference type="SUPFAM" id="SSF49265">
    <property type="entry name" value="Fibronectin type III"/>
    <property type="match status" value="2"/>
</dbReference>
<feature type="chain" id="PRO_5046854251" evidence="1">
    <location>
        <begin position="23"/>
        <end position="778"/>
    </location>
</feature>